<reference evidence="2" key="1">
    <citation type="submission" date="2006-01" db="EMBL/GenBank/DDBJ databases">
        <title>Complete sequence of Novosphingobium aromaticivorans DSM 12444.</title>
        <authorList>
            <consortium name="US DOE Joint Genome Institute"/>
            <person name="Copeland A."/>
            <person name="Lucas S."/>
            <person name="Lapidus A."/>
            <person name="Barry K."/>
            <person name="Detter J.C."/>
            <person name="Glavina T."/>
            <person name="Hammon N."/>
            <person name="Israni S."/>
            <person name="Pitluck S."/>
            <person name="Chain P."/>
            <person name="Malfatti S."/>
            <person name="Shin M."/>
            <person name="Vergez L."/>
            <person name="Schmutz J."/>
            <person name="Larimer F."/>
            <person name="Land M."/>
            <person name="Kyrpides N."/>
            <person name="Ivanova N."/>
            <person name="Fredrickson J."/>
            <person name="Balkwill D."/>
            <person name="Romine M.F."/>
            <person name="Richardson P."/>
        </authorList>
    </citation>
    <scope>NUCLEOTIDE SEQUENCE [LARGE SCALE GENOMIC DNA]</scope>
    <source>
        <strain evidence="2">ATCC 700278 / DSM 12444 / CCUG 56034 / CIP 105152 / NBRC 16084 / F199</strain>
    </source>
</reference>
<name>Q2GAL5_NOVAD</name>
<dbReference type="EMBL" id="CP000248">
    <property type="protein sequence ID" value="ABD25108.1"/>
    <property type="molecule type" value="Genomic_DNA"/>
</dbReference>
<gene>
    <name evidence="1" type="ordered locus">Saro_0661</name>
</gene>
<dbReference type="AlphaFoldDB" id="Q2GAL5"/>
<dbReference type="KEGG" id="nar:Saro_0661"/>
<evidence type="ECO:0000313" key="1">
    <source>
        <dbReference type="EMBL" id="ABD25108.1"/>
    </source>
</evidence>
<sequence length="348" mass="38009">MRIVRPISVTNTNLLSSNVPETPPAAYDAGATYALDALVSVLTGTVAIVYRSLQAGNTGNTPGSSPDWWLALGTAYLAYDSGTTYALDDIVFSAATNHTYQSLQAANTGHALDDPSWWLDLGPTNRYRMFDQANSSQTTNAESIIVEVQVTGRADAVSLLNIAGASAQVVAETVEDGEIYNETFNLVSPSGINDWYQYFFEPIVRQGDLTVYDLPLNANPVITVTLIEPGATAKIGSLVIGQSQFLGDTIHPAKLGIQDFSRKETDEFGNFTIIERSFARRATFKVAIDEARMDAISTALTNYRAEAIVWLGVDSYASSWIYGFYRDWEFDLSAPEETYLNIELEGLT</sequence>
<evidence type="ECO:0000313" key="2">
    <source>
        <dbReference type="Proteomes" id="UP000009134"/>
    </source>
</evidence>
<keyword evidence="2" id="KW-1185">Reference proteome</keyword>
<dbReference type="Proteomes" id="UP000009134">
    <property type="component" value="Chromosome"/>
</dbReference>
<accession>Q2GAL5</accession>
<dbReference type="eggNOG" id="COG3979">
    <property type="taxonomic scope" value="Bacteria"/>
</dbReference>
<protein>
    <submittedName>
        <fullName evidence="1">Uncharacterized protein</fullName>
    </submittedName>
</protein>
<dbReference type="HOGENOM" id="CLU_068431_0_0_5"/>
<dbReference type="STRING" id="279238.Saro_0661"/>
<organism evidence="1 2">
    <name type="scientific">Novosphingobium aromaticivorans (strain ATCC 700278 / DSM 12444 / CCUG 56034 / CIP 105152 / NBRC 16084 / F199)</name>
    <dbReference type="NCBI Taxonomy" id="279238"/>
    <lineage>
        <taxon>Bacteria</taxon>
        <taxon>Pseudomonadati</taxon>
        <taxon>Pseudomonadota</taxon>
        <taxon>Alphaproteobacteria</taxon>
        <taxon>Sphingomonadales</taxon>
        <taxon>Sphingomonadaceae</taxon>
        <taxon>Novosphingobium</taxon>
    </lineage>
</organism>
<dbReference type="RefSeq" id="WP_011444322.1">
    <property type="nucleotide sequence ID" value="NC_007794.1"/>
</dbReference>
<proteinExistence type="predicted"/>